<proteinExistence type="predicted"/>
<organism evidence="4 5">
    <name type="scientific">Aspergillus flavus (strain ATCC 200026 / FGSC A1120 / IAM 13836 / NRRL 3357 / JCM 12722 / SRRC 167)</name>
    <dbReference type="NCBI Taxonomy" id="332952"/>
    <lineage>
        <taxon>Eukaryota</taxon>
        <taxon>Fungi</taxon>
        <taxon>Dikarya</taxon>
        <taxon>Ascomycota</taxon>
        <taxon>Pezizomycotina</taxon>
        <taxon>Eurotiomycetes</taxon>
        <taxon>Eurotiomycetidae</taxon>
        <taxon>Eurotiales</taxon>
        <taxon>Aspergillaceae</taxon>
        <taxon>Aspergillus</taxon>
        <taxon>Aspergillus subgen. Circumdati</taxon>
    </lineage>
</organism>
<name>A0A7U2MFD5_ASPFN</name>
<evidence type="ECO:0000256" key="2">
    <source>
        <dbReference type="SAM" id="SignalP"/>
    </source>
</evidence>
<feature type="signal peptide" evidence="2">
    <location>
        <begin position="1"/>
        <end position="18"/>
    </location>
</feature>
<dbReference type="CDD" id="cd07383">
    <property type="entry name" value="MPP_Dcr2"/>
    <property type="match status" value="1"/>
</dbReference>
<dbReference type="SUPFAM" id="SSF56300">
    <property type="entry name" value="Metallo-dependent phosphatases"/>
    <property type="match status" value="1"/>
</dbReference>
<dbReference type="PANTHER" id="PTHR32440">
    <property type="entry name" value="PHOSPHATASE DCR2-RELATED-RELATED"/>
    <property type="match status" value="1"/>
</dbReference>
<gene>
    <name evidence="4" type="ORF">F9C07_2277946</name>
</gene>
<dbReference type="OMA" id="HIVPMEY"/>
<evidence type="ECO:0000256" key="1">
    <source>
        <dbReference type="SAM" id="MobiDB-lite"/>
    </source>
</evidence>
<dbReference type="VEuPathDB" id="FungiDB:F9C07_2277946"/>
<dbReference type="PANTHER" id="PTHR32440:SF11">
    <property type="entry name" value="METALLOPHOSPHOESTERASE DOMAIN-CONTAINING PROTEIN"/>
    <property type="match status" value="1"/>
</dbReference>
<keyword evidence="2" id="KW-0732">Signal</keyword>
<dbReference type="GO" id="GO:0005737">
    <property type="term" value="C:cytoplasm"/>
    <property type="evidence" value="ECO:0007669"/>
    <property type="project" value="TreeGrafter"/>
</dbReference>
<dbReference type="EMBL" id="CP044622">
    <property type="protein sequence ID" value="QRD82742.1"/>
    <property type="molecule type" value="Genomic_DNA"/>
</dbReference>
<dbReference type="AlphaFoldDB" id="A0A7U2MFD5"/>
<reference evidence="5" key="1">
    <citation type="journal article" date="2021" name="G3 (Bethesda)">
        <title>Chromosome assembled and annotated genome sequence of Aspergillus flavus NRRL 3357.</title>
        <authorList>
            <person name="Skerker J.M."/>
            <person name="Pianalto K.M."/>
            <person name="Mondo S.J."/>
            <person name="Yang K."/>
            <person name="Arkin A.P."/>
            <person name="Keller N.P."/>
            <person name="Grigoriev I.V."/>
            <person name="Louise Glass N.L."/>
        </authorList>
    </citation>
    <scope>NUCLEOTIDE SEQUENCE [LARGE SCALE GENOMIC DNA]</scope>
    <source>
        <strain evidence="5">ATCC 200026 / FGSC A1120 / IAM 13836 / NRRL 3357 / JCM 12722 / SRRC 167</strain>
    </source>
</reference>
<protein>
    <submittedName>
        <fullName evidence="4">Metallo-dependent phosphatase-like protein</fullName>
    </submittedName>
</protein>
<feature type="chain" id="PRO_5030808095" evidence="2">
    <location>
        <begin position="19"/>
        <end position="407"/>
    </location>
</feature>
<dbReference type="VEuPathDB" id="FungiDB:AFLA_000813"/>
<dbReference type="Pfam" id="PF00149">
    <property type="entry name" value="Metallophos"/>
    <property type="match status" value="1"/>
</dbReference>
<feature type="domain" description="Calcineurin-like phosphoesterase" evidence="3">
    <location>
        <begin position="47"/>
        <end position="151"/>
    </location>
</feature>
<dbReference type="GO" id="GO:0016788">
    <property type="term" value="F:hydrolase activity, acting on ester bonds"/>
    <property type="evidence" value="ECO:0007669"/>
    <property type="project" value="TreeGrafter"/>
</dbReference>
<dbReference type="InterPro" id="IPR004843">
    <property type="entry name" value="Calcineurin-like_PHP"/>
</dbReference>
<sequence length="407" mass="44895">MVCGIVLVALSLALGASALPGAKSRTTTEKRLQFTKNGTFQLSVFEDLHYGEGKLIPRSQYAEATTWGPKQDVETNAVINTVLDNESPQLVILNGDLITGENTFLSNATNYIDEIVAPLVDRKLLWASTYGNHDSGYNLSRSAILEREKTYSNSLTKSMVSGALAGVSNYYLPVYPSDSSKDTPALIMWFFDSRGGNYYQQLKNGSEVPQPCWVDESVVEWFTQTNTELREKYGRVIPSIAFYHIPVNAMLAFQKQGVNANYEPGINDDDPLDQQGEASGQGGVSGTVFSYTGQDIPFMEAMLNTEGLLATFSGHDHGDDWCFKWDSKLPGMNLTGNGLNLCFGRHSGYGGYGSWTRGSRQILLDETILETQILTWVRLEDGSVSGKVNLNSTYGEDWYPSVETTYT</sequence>
<evidence type="ECO:0000313" key="5">
    <source>
        <dbReference type="Proteomes" id="UP000596276"/>
    </source>
</evidence>
<evidence type="ECO:0000313" key="4">
    <source>
        <dbReference type="EMBL" id="QRD82742.1"/>
    </source>
</evidence>
<keyword evidence="5" id="KW-1185">Reference proteome</keyword>
<evidence type="ECO:0000259" key="3">
    <source>
        <dbReference type="Pfam" id="PF00149"/>
    </source>
</evidence>
<accession>A0A7U2MFD5</accession>
<dbReference type="Proteomes" id="UP000596276">
    <property type="component" value="Chromosome 2"/>
</dbReference>
<dbReference type="InterPro" id="IPR029052">
    <property type="entry name" value="Metallo-depent_PP-like"/>
</dbReference>
<dbReference type="Gene3D" id="3.60.21.10">
    <property type="match status" value="1"/>
</dbReference>
<feature type="region of interest" description="Disordered" evidence="1">
    <location>
        <begin position="263"/>
        <end position="284"/>
    </location>
</feature>